<dbReference type="Proteomes" id="UP001497623">
    <property type="component" value="Unassembled WGS sequence"/>
</dbReference>
<keyword evidence="2" id="KW-1185">Reference proteome</keyword>
<dbReference type="EMBL" id="CAXKWB010009840">
    <property type="protein sequence ID" value="CAL4096193.1"/>
    <property type="molecule type" value="Genomic_DNA"/>
</dbReference>
<feature type="non-terminal residue" evidence="1">
    <location>
        <position position="151"/>
    </location>
</feature>
<comment type="caution">
    <text evidence="1">The sequence shown here is derived from an EMBL/GenBank/DDBJ whole genome shotgun (WGS) entry which is preliminary data.</text>
</comment>
<organism evidence="1 2">
    <name type="scientific">Meganyctiphanes norvegica</name>
    <name type="common">Northern krill</name>
    <name type="synonym">Thysanopoda norvegica</name>
    <dbReference type="NCBI Taxonomy" id="48144"/>
    <lineage>
        <taxon>Eukaryota</taxon>
        <taxon>Metazoa</taxon>
        <taxon>Ecdysozoa</taxon>
        <taxon>Arthropoda</taxon>
        <taxon>Crustacea</taxon>
        <taxon>Multicrustacea</taxon>
        <taxon>Malacostraca</taxon>
        <taxon>Eumalacostraca</taxon>
        <taxon>Eucarida</taxon>
        <taxon>Euphausiacea</taxon>
        <taxon>Euphausiidae</taxon>
        <taxon>Meganyctiphanes</taxon>
    </lineage>
</organism>
<evidence type="ECO:0000313" key="2">
    <source>
        <dbReference type="Proteomes" id="UP001497623"/>
    </source>
</evidence>
<proteinExistence type="predicted"/>
<sequence>MVYFTAATMFNSVLNRVFLRTSKEFDLPLPGPVHGPRLPKEDEEEAVRVVLCHDGVLAESVIPHMYRGNRLTPEPAHAEPPLLYRNFGQQGMSLSNLANSEGEFAAFRRMWANFGPRITMLALGGHDLQRKEIVLSPHRSYDKQVKIFFFF</sequence>
<protein>
    <submittedName>
        <fullName evidence="1">Uncharacterized protein</fullName>
    </submittedName>
</protein>
<evidence type="ECO:0000313" key="1">
    <source>
        <dbReference type="EMBL" id="CAL4096193.1"/>
    </source>
</evidence>
<dbReference type="AlphaFoldDB" id="A0AAV2QSZ6"/>
<accession>A0AAV2QSZ6</accession>
<gene>
    <name evidence="1" type="ORF">MNOR_LOCUS15611</name>
</gene>
<name>A0AAV2QSZ6_MEGNR</name>
<reference evidence="1 2" key="1">
    <citation type="submission" date="2024-05" db="EMBL/GenBank/DDBJ databases">
        <authorList>
            <person name="Wallberg A."/>
        </authorList>
    </citation>
    <scope>NUCLEOTIDE SEQUENCE [LARGE SCALE GENOMIC DNA]</scope>
</reference>